<organism evidence="1 2">
    <name type="scientific">Phototrophicus methaneseepsis</name>
    <dbReference type="NCBI Taxonomy" id="2710758"/>
    <lineage>
        <taxon>Bacteria</taxon>
        <taxon>Bacillati</taxon>
        <taxon>Chloroflexota</taxon>
        <taxon>Candidatus Thermofontia</taxon>
        <taxon>Phototrophicales</taxon>
        <taxon>Phototrophicaceae</taxon>
        <taxon>Phototrophicus</taxon>
    </lineage>
</organism>
<dbReference type="EMBL" id="CP062983">
    <property type="protein sequence ID" value="QPC85266.1"/>
    <property type="molecule type" value="Genomic_DNA"/>
</dbReference>
<dbReference type="KEGG" id="pmet:G4Y79_20610"/>
<gene>
    <name evidence="1" type="ORF">G4Y79_20610</name>
</gene>
<name>A0A7S8EE22_9CHLR</name>
<reference evidence="1 2" key="1">
    <citation type="submission" date="2020-02" db="EMBL/GenBank/DDBJ databases">
        <authorList>
            <person name="Zheng R.K."/>
            <person name="Sun C.M."/>
        </authorList>
    </citation>
    <scope>NUCLEOTIDE SEQUENCE [LARGE SCALE GENOMIC DNA]</scope>
    <source>
        <strain evidence="2">rifampicinis</strain>
    </source>
</reference>
<dbReference type="Proteomes" id="UP000594468">
    <property type="component" value="Chromosome"/>
</dbReference>
<protein>
    <submittedName>
        <fullName evidence="1">Uncharacterized protein</fullName>
    </submittedName>
</protein>
<sequence>MTPAENRLSVAILAGEKLPVGEWL</sequence>
<keyword evidence="2" id="KW-1185">Reference proteome</keyword>
<evidence type="ECO:0000313" key="1">
    <source>
        <dbReference type="EMBL" id="QPC85266.1"/>
    </source>
</evidence>
<dbReference type="AlphaFoldDB" id="A0A7S8EE22"/>
<evidence type="ECO:0000313" key="2">
    <source>
        <dbReference type="Proteomes" id="UP000594468"/>
    </source>
</evidence>
<accession>A0A7S8EE22</accession>
<proteinExistence type="predicted"/>